<evidence type="ECO:0000313" key="2">
    <source>
        <dbReference type="Proteomes" id="UP000092164"/>
    </source>
</evidence>
<keyword evidence="2" id="KW-1185">Reference proteome</keyword>
<dbReference type="PANTHER" id="PTHR33221:SF15">
    <property type="entry name" value="HTH-TYPE TRANSCRIPTIONAL REGULATOR YWGB-RELATED"/>
    <property type="match status" value="1"/>
</dbReference>
<accession>A0A1B7YXL9</accession>
<dbReference type="Gene3D" id="1.10.10.10">
    <property type="entry name" value="Winged helix-like DNA-binding domain superfamily/Winged helix DNA-binding domain"/>
    <property type="match status" value="1"/>
</dbReference>
<reference evidence="2" key="1">
    <citation type="submission" date="2016-06" db="EMBL/GenBank/DDBJ databases">
        <authorList>
            <person name="Zhan P."/>
        </authorList>
    </citation>
    <scope>NUCLEOTIDE SEQUENCE [LARGE SCALE GENOMIC DNA]</scope>
    <source>
        <strain evidence="2">T28</strain>
    </source>
</reference>
<dbReference type="PROSITE" id="PS51197">
    <property type="entry name" value="HTH_RRF2_2"/>
    <property type="match status" value="1"/>
</dbReference>
<dbReference type="KEGG" id="mart:BTR34_05290"/>
<dbReference type="RefSeq" id="WP_068487161.1">
    <property type="nucleotide sequence ID" value="NZ_CP018760.1"/>
</dbReference>
<dbReference type="AlphaFoldDB" id="A0A1B7YXL9"/>
<dbReference type="InterPro" id="IPR036388">
    <property type="entry name" value="WH-like_DNA-bd_sf"/>
</dbReference>
<name>A0A1B7YXL9_9FLAO</name>
<gene>
    <name evidence="1" type="ORF">A9200_11520</name>
</gene>
<comment type="caution">
    <text evidence="1">The sequence shown here is derived from an EMBL/GenBank/DDBJ whole genome shotgun (WGS) entry which is preliminary data.</text>
</comment>
<dbReference type="Proteomes" id="UP000092164">
    <property type="component" value="Unassembled WGS sequence"/>
</dbReference>
<organism evidence="1 2">
    <name type="scientific">Maribacter hydrothermalis</name>
    <dbReference type="NCBI Taxonomy" id="1836467"/>
    <lineage>
        <taxon>Bacteria</taxon>
        <taxon>Pseudomonadati</taxon>
        <taxon>Bacteroidota</taxon>
        <taxon>Flavobacteriia</taxon>
        <taxon>Flavobacteriales</taxon>
        <taxon>Flavobacteriaceae</taxon>
        <taxon>Maribacter</taxon>
    </lineage>
</organism>
<dbReference type="GO" id="GO:0005829">
    <property type="term" value="C:cytosol"/>
    <property type="evidence" value="ECO:0007669"/>
    <property type="project" value="TreeGrafter"/>
</dbReference>
<dbReference type="InterPro" id="IPR000944">
    <property type="entry name" value="Tscrpt_reg_Rrf2"/>
</dbReference>
<dbReference type="EMBL" id="LZFP01000052">
    <property type="protein sequence ID" value="OBR35193.1"/>
    <property type="molecule type" value="Genomic_DNA"/>
</dbReference>
<protein>
    <submittedName>
        <fullName evidence="1">Rrf2 family transcriptional regulator</fullName>
    </submittedName>
</protein>
<dbReference type="Pfam" id="PF02082">
    <property type="entry name" value="Rrf2"/>
    <property type="match status" value="1"/>
</dbReference>
<dbReference type="STRING" id="1836467.BTR34_05290"/>
<dbReference type="NCBIfam" id="TIGR00738">
    <property type="entry name" value="rrf2_super"/>
    <property type="match status" value="1"/>
</dbReference>
<dbReference type="PANTHER" id="PTHR33221">
    <property type="entry name" value="WINGED HELIX-TURN-HELIX TRANSCRIPTIONAL REGULATOR, RRF2 FAMILY"/>
    <property type="match status" value="1"/>
</dbReference>
<dbReference type="SUPFAM" id="SSF46785">
    <property type="entry name" value="Winged helix' DNA-binding domain"/>
    <property type="match status" value="1"/>
</dbReference>
<dbReference type="GO" id="GO:0003700">
    <property type="term" value="F:DNA-binding transcription factor activity"/>
    <property type="evidence" value="ECO:0007669"/>
    <property type="project" value="TreeGrafter"/>
</dbReference>
<dbReference type="InterPro" id="IPR036390">
    <property type="entry name" value="WH_DNA-bd_sf"/>
</dbReference>
<dbReference type="OrthoDB" id="9808360at2"/>
<sequence>MLSNASKYAVRAIFYLAIHSHETNKIGAKKISKELEMPQAFLAQLLRNLSSHKIVSSVKGPGGGFFLDNGNRKKSIWDVIVSIDGKQKFDECFLGLAKCNEINPCPAHAIVAPFKEKILTDFRDKTIDQLVEEIKKNGTVISLKGLDLNEE</sequence>
<evidence type="ECO:0000313" key="1">
    <source>
        <dbReference type="EMBL" id="OBR35193.1"/>
    </source>
</evidence>
<proteinExistence type="predicted"/>